<evidence type="ECO:0000256" key="1">
    <source>
        <dbReference type="SAM" id="Phobius"/>
    </source>
</evidence>
<dbReference type="OrthoDB" id="4950602at2"/>
<dbReference type="EMBL" id="FUZP01000002">
    <property type="protein sequence ID" value="SKC61491.1"/>
    <property type="molecule type" value="Genomic_DNA"/>
</dbReference>
<organism evidence="2 3">
    <name type="scientific">Okibacterium fritillariae</name>
    <dbReference type="NCBI Taxonomy" id="123320"/>
    <lineage>
        <taxon>Bacteria</taxon>
        <taxon>Bacillati</taxon>
        <taxon>Actinomycetota</taxon>
        <taxon>Actinomycetes</taxon>
        <taxon>Micrococcales</taxon>
        <taxon>Microbacteriaceae</taxon>
        <taxon>Okibacterium</taxon>
    </lineage>
</organism>
<dbReference type="STRING" id="123320.SAMN06309945_2121"/>
<evidence type="ECO:0000313" key="2">
    <source>
        <dbReference type="EMBL" id="SKC61491.1"/>
    </source>
</evidence>
<feature type="transmembrane region" description="Helical" evidence="1">
    <location>
        <begin position="88"/>
        <end position="107"/>
    </location>
</feature>
<accession>A0A1T5KCR8</accession>
<proteinExistence type="predicted"/>
<feature type="transmembrane region" description="Helical" evidence="1">
    <location>
        <begin position="127"/>
        <end position="150"/>
    </location>
</feature>
<keyword evidence="3" id="KW-1185">Reference proteome</keyword>
<reference evidence="2 3" key="1">
    <citation type="submission" date="2017-02" db="EMBL/GenBank/DDBJ databases">
        <authorList>
            <person name="Peterson S.W."/>
        </authorList>
    </citation>
    <scope>NUCLEOTIDE SEQUENCE [LARGE SCALE GENOMIC DNA]</scope>
    <source>
        <strain evidence="2 3">VKM Ac-2059</strain>
    </source>
</reference>
<feature type="transmembrane region" description="Helical" evidence="1">
    <location>
        <begin position="51"/>
        <end position="76"/>
    </location>
</feature>
<keyword evidence="1" id="KW-0812">Transmembrane</keyword>
<evidence type="ECO:0000313" key="3">
    <source>
        <dbReference type="Proteomes" id="UP000190857"/>
    </source>
</evidence>
<dbReference type="AlphaFoldDB" id="A0A1T5KCR8"/>
<sequence>MTDVEAEAPESVGRGVTVVRGILIALGVALIGFGGYTLVMLQPRPNQLIGVAVWLIGAIVLHDAILSPLLVGIGLLMRRAGHRVPWTVIALVQGAVVIGCLFTLMFLPEITVQQRGPKNATVVPLDYAQNLVIMWAVLAVIVAVGSIVLVRRTRSGGRSHSNVRPPRA</sequence>
<keyword evidence="1" id="KW-1133">Transmembrane helix</keyword>
<name>A0A1T5KCR8_9MICO</name>
<dbReference type="RefSeq" id="WP_079728187.1">
    <property type="nucleotide sequence ID" value="NZ_FUZP01000002.1"/>
</dbReference>
<dbReference type="Proteomes" id="UP000190857">
    <property type="component" value="Unassembled WGS sequence"/>
</dbReference>
<gene>
    <name evidence="2" type="ORF">SAMN06309945_2121</name>
</gene>
<feature type="transmembrane region" description="Helical" evidence="1">
    <location>
        <begin position="21"/>
        <end position="39"/>
    </location>
</feature>
<keyword evidence="1" id="KW-0472">Membrane</keyword>
<protein>
    <submittedName>
        <fullName evidence="2">Uncharacterized protein</fullName>
    </submittedName>
</protein>